<keyword evidence="4" id="KW-1185">Reference proteome</keyword>
<feature type="region of interest" description="Disordered" evidence="1">
    <location>
        <begin position="597"/>
        <end position="630"/>
    </location>
</feature>
<feature type="compositionally biased region" description="Acidic residues" evidence="1">
    <location>
        <begin position="84"/>
        <end position="109"/>
    </location>
</feature>
<evidence type="ECO:0000259" key="2">
    <source>
        <dbReference type="Pfam" id="PF20149"/>
    </source>
</evidence>
<name>A0ABR3A6K7_9AGAR</name>
<feature type="compositionally biased region" description="Acidic residues" evidence="1">
    <location>
        <begin position="607"/>
        <end position="621"/>
    </location>
</feature>
<dbReference type="Proteomes" id="UP001437256">
    <property type="component" value="Unassembled WGS sequence"/>
</dbReference>
<evidence type="ECO:0000313" key="4">
    <source>
        <dbReference type="Proteomes" id="UP001437256"/>
    </source>
</evidence>
<gene>
    <name evidence="3" type="ORF">AAF712_004832</name>
</gene>
<comment type="caution">
    <text evidence="3">The sequence shown here is derived from an EMBL/GenBank/DDBJ whole genome shotgun (WGS) entry which is preliminary data.</text>
</comment>
<protein>
    <recommendedName>
        <fullName evidence="2">DUF6532 domain-containing protein</fullName>
    </recommendedName>
</protein>
<dbReference type="InterPro" id="IPR045341">
    <property type="entry name" value="DUF6532"/>
</dbReference>
<proteinExistence type="predicted"/>
<evidence type="ECO:0000313" key="3">
    <source>
        <dbReference type="EMBL" id="KAL0068172.1"/>
    </source>
</evidence>
<dbReference type="Pfam" id="PF20149">
    <property type="entry name" value="DUF6532"/>
    <property type="match status" value="1"/>
</dbReference>
<dbReference type="EMBL" id="JBBXMP010000020">
    <property type="protein sequence ID" value="KAL0068172.1"/>
    <property type="molecule type" value="Genomic_DNA"/>
</dbReference>
<feature type="compositionally biased region" description="Low complexity" evidence="1">
    <location>
        <begin position="190"/>
        <end position="199"/>
    </location>
</feature>
<feature type="region of interest" description="Disordered" evidence="1">
    <location>
        <begin position="50"/>
        <end position="212"/>
    </location>
</feature>
<reference evidence="3 4" key="1">
    <citation type="submission" date="2024-05" db="EMBL/GenBank/DDBJ databases">
        <title>A draft genome resource for the thread blight pathogen Marasmius tenuissimus strain MS-2.</title>
        <authorList>
            <person name="Yulfo-Soto G.E."/>
            <person name="Baruah I.K."/>
            <person name="Amoako-Attah I."/>
            <person name="Bukari Y."/>
            <person name="Meinhardt L.W."/>
            <person name="Bailey B.A."/>
            <person name="Cohen S.P."/>
        </authorList>
    </citation>
    <scope>NUCLEOTIDE SEQUENCE [LARGE SCALE GENOMIC DNA]</scope>
    <source>
        <strain evidence="3 4">MS-2</strain>
    </source>
</reference>
<feature type="compositionally biased region" description="Polar residues" evidence="1">
    <location>
        <begin position="420"/>
        <end position="433"/>
    </location>
</feature>
<organism evidence="3 4">
    <name type="scientific">Marasmius tenuissimus</name>
    <dbReference type="NCBI Taxonomy" id="585030"/>
    <lineage>
        <taxon>Eukaryota</taxon>
        <taxon>Fungi</taxon>
        <taxon>Dikarya</taxon>
        <taxon>Basidiomycota</taxon>
        <taxon>Agaricomycotina</taxon>
        <taxon>Agaricomycetes</taxon>
        <taxon>Agaricomycetidae</taxon>
        <taxon>Agaricales</taxon>
        <taxon>Marasmiineae</taxon>
        <taxon>Marasmiaceae</taxon>
        <taxon>Marasmius</taxon>
    </lineage>
</organism>
<accession>A0ABR3A6K7</accession>
<feature type="compositionally biased region" description="Basic and acidic residues" evidence="1">
    <location>
        <begin position="124"/>
        <end position="149"/>
    </location>
</feature>
<feature type="domain" description="DUF6532" evidence="2">
    <location>
        <begin position="471"/>
        <end position="566"/>
    </location>
</feature>
<feature type="region of interest" description="Disordered" evidence="1">
    <location>
        <begin position="1"/>
        <end position="24"/>
    </location>
</feature>
<sequence>MPLKSKSKPLPPFTAGTNTAKTKKAEEAELLRQKEEAKRRAAEITARLRLHQYGGEGDEDEQSAGVGDVEDFSLGGKVPPLSESDGDFLDQDNESDKEENDIMEVDDRDDLMGARAMKGKKKLSQRERGREFWKQLEGSERPHDQDLSTRKCGLSTSDTPSSAKKLKSTRNIALKTGGITKNWQSRARESQSSQGEDSSGLGGLPTEEEREGLDQEVRAAAMVRSGQAKLARAKTRNIQETDVVVEEKDVYNGKKKGGRGKSERARGQRYGNQHLLLSPDDLQAYQTEFLSTLISFVGTQKDVWSSGTSKPFVDFLQSCYQSFFPDVIKQRPALLPITIRSPEYIVTTQRIRSWRNKIGTTAIAEVRKFFRNWTRRISDTKNPSPVPPNIDETTPATQTVATTNNTAAPTAPLEADPVTADTQSGTITQSDSVAENDDDQPQGEQENKPGDAEVPGQSDGENNSPKSHDLDTAEGRENYVRMMLDKSTHLFLYRDPKNRKGAFESEIILRTFAAHYPHYVALKWDYEEPQTGALALATTAVFRALEAWKDGHEDRATEFSTGKWQNKTAMYFAKASLLSESAWDRITTAAETYSKFGSKGRHSATLVDDEDNKPEGSEDMDGAGIVVDSD</sequence>
<feature type="region of interest" description="Disordered" evidence="1">
    <location>
        <begin position="407"/>
        <end position="472"/>
    </location>
</feature>
<evidence type="ECO:0000256" key="1">
    <source>
        <dbReference type="SAM" id="MobiDB-lite"/>
    </source>
</evidence>